<dbReference type="Gene3D" id="3.30.1490.300">
    <property type="match status" value="1"/>
</dbReference>
<feature type="domain" description="DZANK-type" evidence="2">
    <location>
        <begin position="15"/>
        <end position="58"/>
    </location>
</feature>
<dbReference type="Pfam" id="PF12773">
    <property type="entry name" value="DZR"/>
    <property type="match status" value="1"/>
</dbReference>
<organism evidence="3 4">
    <name type="scientific">Rubripirellula tenax</name>
    <dbReference type="NCBI Taxonomy" id="2528015"/>
    <lineage>
        <taxon>Bacteria</taxon>
        <taxon>Pseudomonadati</taxon>
        <taxon>Planctomycetota</taxon>
        <taxon>Planctomycetia</taxon>
        <taxon>Pirellulales</taxon>
        <taxon>Pirellulaceae</taxon>
        <taxon>Rubripirellula</taxon>
    </lineage>
</organism>
<comment type="caution">
    <text evidence="3">The sequence shown here is derived from an EMBL/GenBank/DDBJ whole genome shotgun (WGS) entry which is preliminary data.</text>
</comment>
<dbReference type="PANTHER" id="PTHR32432">
    <property type="entry name" value="CELL DIVISION PROTEIN FTSA-RELATED"/>
    <property type="match status" value="1"/>
</dbReference>
<evidence type="ECO:0000259" key="2">
    <source>
        <dbReference type="Pfam" id="PF12773"/>
    </source>
</evidence>
<keyword evidence="1" id="KW-0175">Coiled coil</keyword>
<dbReference type="EMBL" id="SJPW01000002">
    <property type="protein sequence ID" value="TWU58896.1"/>
    <property type="molecule type" value="Genomic_DNA"/>
</dbReference>
<dbReference type="Pfam" id="PF11104">
    <property type="entry name" value="PilM_2"/>
    <property type="match status" value="1"/>
</dbReference>
<dbReference type="Proteomes" id="UP000318288">
    <property type="component" value="Unassembled WGS sequence"/>
</dbReference>
<gene>
    <name evidence="3" type="ORF">Poly51_16760</name>
</gene>
<proteinExistence type="predicted"/>
<dbReference type="InterPro" id="IPR005883">
    <property type="entry name" value="PilM"/>
</dbReference>
<dbReference type="PANTHER" id="PTHR32432:SF3">
    <property type="entry name" value="ETHANOLAMINE UTILIZATION PROTEIN EUTJ"/>
    <property type="match status" value="1"/>
</dbReference>
<dbReference type="InterPro" id="IPR043129">
    <property type="entry name" value="ATPase_NBD"/>
</dbReference>
<dbReference type="InterPro" id="IPR025874">
    <property type="entry name" value="DZR"/>
</dbReference>
<keyword evidence="4" id="KW-1185">Reference proteome</keyword>
<name>A0A5C6FFM2_9BACT</name>
<feature type="coiled-coil region" evidence="1">
    <location>
        <begin position="110"/>
        <end position="137"/>
    </location>
</feature>
<reference evidence="3 4" key="1">
    <citation type="submission" date="2019-02" db="EMBL/GenBank/DDBJ databases">
        <title>Deep-cultivation of Planctomycetes and their phenomic and genomic characterization uncovers novel biology.</title>
        <authorList>
            <person name="Wiegand S."/>
            <person name="Jogler M."/>
            <person name="Boedeker C."/>
            <person name="Pinto D."/>
            <person name="Vollmers J."/>
            <person name="Rivas-Marin E."/>
            <person name="Kohn T."/>
            <person name="Peeters S.H."/>
            <person name="Heuer A."/>
            <person name="Rast P."/>
            <person name="Oberbeckmann S."/>
            <person name="Bunk B."/>
            <person name="Jeske O."/>
            <person name="Meyerdierks A."/>
            <person name="Storesund J.E."/>
            <person name="Kallscheuer N."/>
            <person name="Luecker S."/>
            <person name="Lage O.M."/>
            <person name="Pohl T."/>
            <person name="Merkel B.J."/>
            <person name="Hornburger P."/>
            <person name="Mueller R.-W."/>
            <person name="Bruemmer F."/>
            <person name="Labrenz M."/>
            <person name="Spormann A.M."/>
            <person name="Op Den Camp H."/>
            <person name="Overmann J."/>
            <person name="Amann R."/>
            <person name="Jetten M.S.M."/>
            <person name="Mascher T."/>
            <person name="Medema M.H."/>
            <person name="Devos D.P."/>
            <person name="Kaster A.-K."/>
            <person name="Ovreas L."/>
            <person name="Rohde M."/>
            <person name="Galperin M.Y."/>
            <person name="Jogler C."/>
        </authorList>
    </citation>
    <scope>NUCLEOTIDE SEQUENCE [LARGE SCALE GENOMIC DNA]</scope>
    <source>
        <strain evidence="3 4">Poly51</strain>
    </source>
</reference>
<dbReference type="InterPro" id="IPR050696">
    <property type="entry name" value="FtsA/MreB"/>
</dbReference>
<evidence type="ECO:0000313" key="4">
    <source>
        <dbReference type="Proteomes" id="UP000318288"/>
    </source>
</evidence>
<dbReference type="AlphaFoldDB" id="A0A5C6FFM2"/>
<dbReference type="SUPFAM" id="SSF53067">
    <property type="entry name" value="Actin-like ATPase domain"/>
    <property type="match status" value="2"/>
</dbReference>
<dbReference type="Gene3D" id="3.30.420.40">
    <property type="match status" value="2"/>
</dbReference>
<accession>A0A5C6FFM2</accession>
<evidence type="ECO:0000313" key="3">
    <source>
        <dbReference type="EMBL" id="TWU58896.1"/>
    </source>
</evidence>
<evidence type="ECO:0000256" key="1">
    <source>
        <dbReference type="SAM" id="Coils"/>
    </source>
</evidence>
<protein>
    <submittedName>
        <fullName evidence="3">Competence protein A</fullName>
    </submittedName>
</protein>
<sequence length="713" mass="77860">MTTMNSVSGAVGNTCGNCKHNNGNGELFCAGCGQTLVEPCAMCSKQVSLTQKFCGSCGTDLAALLNQRIAKHGETMTQAVQAAKAFDFDQSISLLGRIADLNDYRFAKDANDARKAIEKIEQLKAKTNNQFDQHAQQAAAAFDRGDHAMVVKLLSEVPSQLLSPDSQRFLSRSKNHLGQLVDVDAELRKAVSAKQWIMAGGYLDQLNELAPGHPAYSKLAADLSQKLIANANAKLAKSKYADALQCVSAIPAICQNEESARLREKIDNVHWLADQFPNEPYALPLLGRMCVRFNKESPDDETAKVTLKRLSGAVRSRPSELRLAYADWDGSRQSWVGGKVGILAYPQSLSFGDTSLDRNALARHSIAFGLALQGLGIARVEGDFLPPKKGLMSAIRSRKKTKSCWGIDVGASGIRGAHLELNPEGTVQVIALYTAEFPEPTCRVGSQTKSSVIRDAIVKMAGEIAPGETPVWISMPTTETVNRFVRLPPVDKKQANKLLDVEVRERIPLPLDELGIVRWMADDVIEQIKGRPAFVSAARRTAIESRIDLFQSAGLTVSGLQSAAIALVNFSAHEFATHWKVDPESEAAESEHSEAFAIVDSGAETLTVAVIARDEFWFSSIENAGENFTSLLARSIKRTNSDAEQLKRDPAKIESPSSAWTPLENRMGEIRARLEQTMTEANKFMNELDVIGVWCVGGSAFTFGWIRRVLLKE</sequence>